<dbReference type="SUPFAM" id="SSF46785">
    <property type="entry name" value="Winged helix' DNA-binding domain"/>
    <property type="match status" value="1"/>
</dbReference>
<dbReference type="STRING" id="1891926.Fuma_03731"/>
<evidence type="ECO:0000313" key="6">
    <source>
        <dbReference type="Proteomes" id="UP000187735"/>
    </source>
</evidence>
<accession>A0A1P8WJ68</accession>
<dbReference type="Pfam" id="PF08220">
    <property type="entry name" value="HTH_DeoR"/>
    <property type="match status" value="1"/>
</dbReference>
<evidence type="ECO:0000313" key="5">
    <source>
        <dbReference type="EMBL" id="APZ94109.1"/>
    </source>
</evidence>
<gene>
    <name evidence="5" type="ORF">Fuma_03731</name>
</gene>
<keyword evidence="2" id="KW-0804">Transcription</keyword>
<dbReference type="InterPro" id="IPR036390">
    <property type="entry name" value="WH_DNA-bd_sf"/>
</dbReference>
<evidence type="ECO:0008006" key="7">
    <source>
        <dbReference type="Google" id="ProtNLM"/>
    </source>
</evidence>
<dbReference type="Gene3D" id="3.30.565.60">
    <property type="match status" value="1"/>
</dbReference>
<sequence length="481" mass="54251">MRQIFISSVQKELQEFRDAVSQYVNSDPLLSQFFTVFQFEKLPAADRRADDVYLDEVARTDIYLGLFANEYGWEDENGRSPTHREFNAATVNGVERLIYLVDLDGEQNAKMKALVNEAGDQLIRRRVPDIEGLLAAIYHSLVDYLGRKGLLTTSPFDKRPCQGATLDDISDKRIDWFLSRARSERGFPLGTDTTAENTLTHLNQLADGTPTNAAVLLFAEQPQKFVPVAEIKCAHHHGTSVQKPIPDYKVFRDDLFAQIDSALDFVMSKLARSVGTRADGNSAPVSYSVPREVVAEGIVNAVAHRDYTSAGAVQVAVFSDRIEIRNPGRLPAELTIDQLKVEHASFPRNKLIANPLFYAKYIEQLGTGTADIYRRCREAGLAEPSFYHDNTEFVLTIERLESSLSKIELSERQQEVMEYVFRHKQINNSEFQTQFNVAKRTAGRDLAEMVDSGLLEKIGTTGKGVHYRLTQRGHDWAQLRE</sequence>
<dbReference type="GO" id="GO:0003700">
    <property type="term" value="F:DNA-binding transcription factor activity"/>
    <property type="evidence" value="ECO:0007669"/>
    <property type="project" value="InterPro"/>
</dbReference>
<organism evidence="5 6">
    <name type="scientific">Fuerstiella marisgermanici</name>
    <dbReference type="NCBI Taxonomy" id="1891926"/>
    <lineage>
        <taxon>Bacteria</taxon>
        <taxon>Pseudomonadati</taxon>
        <taxon>Planctomycetota</taxon>
        <taxon>Planctomycetia</taxon>
        <taxon>Planctomycetales</taxon>
        <taxon>Planctomycetaceae</taxon>
        <taxon>Fuerstiella</taxon>
    </lineage>
</organism>
<dbReference type="AlphaFoldDB" id="A0A1P8WJ68"/>
<dbReference type="PANTHER" id="PTHR30595:SF6">
    <property type="entry name" value="SCHLAFEN ALBA-2 DOMAIN-CONTAINING PROTEIN"/>
    <property type="match status" value="1"/>
</dbReference>
<keyword evidence="1" id="KW-0805">Transcription regulation</keyword>
<evidence type="ECO:0000259" key="4">
    <source>
        <dbReference type="Pfam" id="PF13271"/>
    </source>
</evidence>
<evidence type="ECO:0000259" key="3">
    <source>
        <dbReference type="Pfam" id="PF08220"/>
    </source>
</evidence>
<dbReference type="KEGG" id="fmr:Fuma_03731"/>
<dbReference type="Proteomes" id="UP000187735">
    <property type="component" value="Chromosome"/>
</dbReference>
<keyword evidence="6" id="KW-1185">Reference proteome</keyword>
<protein>
    <recommendedName>
        <fullName evidence="7">Transcriptional regulator</fullName>
    </recommendedName>
</protein>
<dbReference type="Gene3D" id="1.10.10.10">
    <property type="entry name" value="Winged helix-like DNA-binding domain superfamily/Winged helix DNA-binding domain"/>
    <property type="match status" value="1"/>
</dbReference>
<feature type="domain" description="DUF4062" evidence="4">
    <location>
        <begin position="3"/>
        <end position="89"/>
    </location>
</feature>
<feature type="domain" description="HTH deoR-type" evidence="3">
    <location>
        <begin position="412"/>
        <end position="458"/>
    </location>
</feature>
<dbReference type="OrthoDB" id="258364at2"/>
<dbReference type="InterPro" id="IPR038475">
    <property type="entry name" value="RecG_C_sf"/>
</dbReference>
<dbReference type="Pfam" id="PF13271">
    <property type="entry name" value="DUF4062"/>
    <property type="match status" value="1"/>
</dbReference>
<dbReference type="InterPro" id="IPR025139">
    <property type="entry name" value="DUF4062"/>
</dbReference>
<dbReference type="PANTHER" id="PTHR30595">
    <property type="entry name" value="GLPR-RELATED TRANSCRIPTIONAL REPRESSOR"/>
    <property type="match status" value="1"/>
</dbReference>
<dbReference type="EMBL" id="CP017641">
    <property type="protein sequence ID" value="APZ94109.1"/>
    <property type="molecule type" value="Genomic_DNA"/>
</dbReference>
<proteinExistence type="predicted"/>
<evidence type="ECO:0000256" key="2">
    <source>
        <dbReference type="ARBA" id="ARBA00023163"/>
    </source>
</evidence>
<dbReference type="InterPro" id="IPR001034">
    <property type="entry name" value="DeoR_HTH"/>
</dbReference>
<evidence type="ECO:0000256" key="1">
    <source>
        <dbReference type="ARBA" id="ARBA00023015"/>
    </source>
</evidence>
<dbReference type="RefSeq" id="WP_077025466.1">
    <property type="nucleotide sequence ID" value="NZ_CP017641.1"/>
</dbReference>
<reference evidence="5 6" key="1">
    <citation type="journal article" date="2016" name="Front. Microbiol.">
        <title>Fuerstia marisgermanicae gen. nov., sp. nov., an Unusual Member of the Phylum Planctomycetes from the German Wadden Sea.</title>
        <authorList>
            <person name="Kohn T."/>
            <person name="Heuer A."/>
            <person name="Jogler M."/>
            <person name="Vollmers J."/>
            <person name="Boedeker C."/>
            <person name="Bunk B."/>
            <person name="Rast P."/>
            <person name="Borchert D."/>
            <person name="Glockner I."/>
            <person name="Freese H.M."/>
            <person name="Klenk H.P."/>
            <person name="Overmann J."/>
            <person name="Kaster A.K."/>
            <person name="Rohde M."/>
            <person name="Wiegand S."/>
            <person name="Jogler C."/>
        </authorList>
    </citation>
    <scope>NUCLEOTIDE SEQUENCE [LARGE SCALE GENOMIC DNA]</scope>
    <source>
        <strain evidence="5 6">NH11</strain>
    </source>
</reference>
<dbReference type="Pfam" id="PF13749">
    <property type="entry name" value="HATPase_c_4"/>
    <property type="match status" value="1"/>
</dbReference>
<name>A0A1P8WJ68_9PLAN</name>
<dbReference type="InterPro" id="IPR036388">
    <property type="entry name" value="WH-like_DNA-bd_sf"/>
</dbReference>